<proteinExistence type="predicted"/>
<feature type="region of interest" description="Disordered" evidence="1">
    <location>
        <begin position="186"/>
        <end position="212"/>
    </location>
</feature>
<feature type="compositionally biased region" description="Low complexity" evidence="1">
    <location>
        <begin position="110"/>
        <end position="125"/>
    </location>
</feature>
<feature type="transmembrane region" description="Helical" evidence="2">
    <location>
        <begin position="296"/>
        <end position="315"/>
    </location>
</feature>
<accession>A0A6A6ZY56</accession>
<feature type="compositionally biased region" description="Low complexity" evidence="1">
    <location>
        <begin position="1"/>
        <end position="25"/>
    </location>
</feature>
<keyword evidence="2" id="KW-0812">Transmembrane</keyword>
<dbReference type="AlphaFoldDB" id="A0A6A6ZY56"/>
<gene>
    <name evidence="3" type="ORF">CC86DRAFT_419507</name>
</gene>
<keyword evidence="4" id="KW-1185">Reference proteome</keyword>
<feature type="compositionally biased region" description="Low complexity" evidence="1">
    <location>
        <begin position="203"/>
        <end position="212"/>
    </location>
</feature>
<sequence length="363" mass="38461">MTDQSLLSAISSSQSMRPQQSSDSSPRLDRPEFVDGNSPLGRILRSEKKYYPDAEIETQGRDIRTSQAFMGATCEGSPADEALRSTLARQMQPSPPPQHNRSSSWLGRMLSRSSPAATSRSSLKSATPNESKTYYAHSSSSGVAFSDDSDDYGDFVAQARNGLASSTSHQAASLLSLGAASMRDSVNEGAATPSTASLQSLPSQSSDADVSVVQDDQSVDFQPMALWSPSPSSTVPDDTPLLSRQDLALSTPITVIDREPQKPEQDLGLSDIATIIAKEPIARVNPKGLSFAAANAILYSCTTFAAVLFILVNIANDFRCGALASEMGIAFVIGLVMCAIVHILSGANLLDLPHGMAYNGGKH</sequence>
<dbReference type="EMBL" id="MU006228">
    <property type="protein sequence ID" value="KAF2825469.1"/>
    <property type="molecule type" value="Genomic_DNA"/>
</dbReference>
<evidence type="ECO:0000256" key="1">
    <source>
        <dbReference type="SAM" id="MobiDB-lite"/>
    </source>
</evidence>
<organism evidence="3 4">
    <name type="scientific">Ophiobolus disseminans</name>
    <dbReference type="NCBI Taxonomy" id="1469910"/>
    <lineage>
        <taxon>Eukaryota</taxon>
        <taxon>Fungi</taxon>
        <taxon>Dikarya</taxon>
        <taxon>Ascomycota</taxon>
        <taxon>Pezizomycotina</taxon>
        <taxon>Dothideomycetes</taxon>
        <taxon>Pleosporomycetidae</taxon>
        <taxon>Pleosporales</taxon>
        <taxon>Pleosporineae</taxon>
        <taxon>Phaeosphaeriaceae</taxon>
        <taxon>Ophiobolus</taxon>
    </lineage>
</organism>
<name>A0A6A6ZY56_9PLEO</name>
<dbReference type="Proteomes" id="UP000799424">
    <property type="component" value="Unassembled WGS sequence"/>
</dbReference>
<feature type="compositionally biased region" description="Polar residues" evidence="1">
    <location>
        <begin position="192"/>
        <end position="202"/>
    </location>
</feature>
<feature type="transmembrane region" description="Helical" evidence="2">
    <location>
        <begin position="327"/>
        <end position="350"/>
    </location>
</feature>
<feature type="region of interest" description="Disordered" evidence="1">
    <location>
        <begin position="1"/>
        <end position="63"/>
    </location>
</feature>
<protein>
    <submittedName>
        <fullName evidence="3">Uncharacterized protein</fullName>
    </submittedName>
</protein>
<feature type="region of interest" description="Disordered" evidence="1">
    <location>
        <begin position="89"/>
        <end position="135"/>
    </location>
</feature>
<keyword evidence="2" id="KW-0472">Membrane</keyword>
<reference evidence="3" key="1">
    <citation type="journal article" date="2020" name="Stud. Mycol.">
        <title>101 Dothideomycetes genomes: a test case for predicting lifestyles and emergence of pathogens.</title>
        <authorList>
            <person name="Haridas S."/>
            <person name="Albert R."/>
            <person name="Binder M."/>
            <person name="Bloem J."/>
            <person name="Labutti K."/>
            <person name="Salamov A."/>
            <person name="Andreopoulos B."/>
            <person name="Baker S."/>
            <person name="Barry K."/>
            <person name="Bills G."/>
            <person name="Bluhm B."/>
            <person name="Cannon C."/>
            <person name="Castanera R."/>
            <person name="Culley D."/>
            <person name="Daum C."/>
            <person name="Ezra D."/>
            <person name="Gonzalez J."/>
            <person name="Henrissat B."/>
            <person name="Kuo A."/>
            <person name="Liang C."/>
            <person name="Lipzen A."/>
            <person name="Lutzoni F."/>
            <person name="Magnuson J."/>
            <person name="Mondo S."/>
            <person name="Nolan M."/>
            <person name="Ohm R."/>
            <person name="Pangilinan J."/>
            <person name="Park H.-J."/>
            <person name="Ramirez L."/>
            <person name="Alfaro M."/>
            <person name="Sun H."/>
            <person name="Tritt A."/>
            <person name="Yoshinaga Y."/>
            <person name="Zwiers L.-H."/>
            <person name="Turgeon B."/>
            <person name="Goodwin S."/>
            <person name="Spatafora J."/>
            <person name="Crous P."/>
            <person name="Grigoriev I."/>
        </authorList>
    </citation>
    <scope>NUCLEOTIDE SEQUENCE</scope>
    <source>
        <strain evidence="3">CBS 113818</strain>
    </source>
</reference>
<evidence type="ECO:0000256" key="2">
    <source>
        <dbReference type="SAM" id="Phobius"/>
    </source>
</evidence>
<keyword evidence="2" id="KW-1133">Transmembrane helix</keyword>
<evidence type="ECO:0000313" key="3">
    <source>
        <dbReference type="EMBL" id="KAF2825469.1"/>
    </source>
</evidence>
<feature type="compositionally biased region" description="Basic and acidic residues" evidence="1">
    <location>
        <begin position="44"/>
        <end position="63"/>
    </location>
</feature>
<evidence type="ECO:0000313" key="4">
    <source>
        <dbReference type="Proteomes" id="UP000799424"/>
    </source>
</evidence>